<feature type="transmembrane region" description="Helical" evidence="8">
    <location>
        <begin position="428"/>
        <end position="446"/>
    </location>
</feature>
<feature type="transmembrane region" description="Helical" evidence="8">
    <location>
        <begin position="575"/>
        <end position="601"/>
    </location>
</feature>
<dbReference type="NCBIfam" id="NF007759">
    <property type="entry name" value="PRK10440.1"/>
    <property type="match status" value="1"/>
</dbReference>
<keyword evidence="4" id="KW-1003">Cell membrane</keyword>
<comment type="subcellular location">
    <subcellularLocation>
        <location evidence="1">Cell membrane</location>
        <topology evidence="1">Multi-pass membrane protein</topology>
    </subcellularLocation>
</comment>
<feature type="transmembrane region" description="Helical" evidence="8">
    <location>
        <begin position="93"/>
        <end position="114"/>
    </location>
</feature>
<dbReference type="GO" id="GO:0033214">
    <property type="term" value="P:siderophore-iron import into cell"/>
    <property type="evidence" value="ECO:0007669"/>
    <property type="project" value="TreeGrafter"/>
</dbReference>
<evidence type="ECO:0000256" key="5">
    <source>
        <dbReference type="ARBA" id="ARBA00022692"/>
    </source>
</evidence>
<dbReference type="CDD" id="cd06550">
    <property type="entry name" value="TM_ABC_iron-siderophores_like"/>
    <property type="match status" value="2"/>
</dbReference>
<evidence type="ECO:0000256" key="7">
    <source>
        <dbReference type="ARBA" id="ARBA00023136"/>
    </source>
</evidence>
<dbReference type="InterPro" id="IPR000522">
    <property type="entry name" value="ABC_transptr_permease_BtuC"/>
</dbReference>
<evidence type="ECO:0000256" key="6">
    <source>
        <dbReference type="ARBA" id="ARBA00022989"/>
    </source>
</evidence>
<dbReference type="InterPro" id="IPR037294">
    <property type="entry name" value="ABC_BtuC-like"/>
</dbReference>
<dbReference type="PANTHER" id="PTHR30472:SF1">
    <property type="entry name" value="FE(3+) DICITRATE TRANSPORT SYSTEM PERMEASE PROTEIN FECC-RELATED"/>
    <property type="match status" value="1"/>
</dbReference>
<organism evidence="9 10">
    <name type="scientific">Citrobacter koseri</name>
    <name type="common">Citrobacter diversus</name>
    <dbReference type="NCBI Taxonomy" id="545"/>
    <lineage>
        <taxon>Bacteria</taxon>
        <taxon>Pseudomonadati</taxon>
        <taxon>Pseudomonadota</taxon>
        <taxon>Gammaproteobacteria</taxon>
        <taxon>Enterobacterales</taxon>
        <taxon>Enterobacteriaceae</taxon>
        <taxon>Citrobacter</taxon>
    </lineage>
</organism>
<keyword evidence="5 8" id="KW-0812">Transmembrane</keyword>
<gene>
    <name evidence="9" type="primary">fepD</name>
    <name evidence="9" type="ORF">NCTC10786_00635</name>
</gene>
<feature type="transmembrane region" description="Helical" evidence="8">
    <location>
        <begin position="528"/>
        <end position="546"/>
    </location>
</feature>
<comment type="similarity">
    <text evidence="2">Belongs to the binding-protein-dependent transport system permease family. FecCD subfamily.</text>
</comment>
<feature type="transmembrane region" description="Helical" evidence="8">
    <location>
        <begin position="192"/>
        <end position="213"/>
    </location>
</feature>
<dbReference type="EMBL" id="UAVY01000001">
    <property type="protein sequence ID" value="SQB21285.1"/>
    <property type="molecule type" value="Genomic_DNA"/>
</dbReference>
<feature type="transmembrane region" description="Helical" evidence="8">
    <location>
        <begin position="613"/>
        <end position="635"/>
    </location>
</feature>
<dbReference type="PANTHER" id="PTHR30472">
    <property type="entry name" value="FERRIC ENTEROBACTIN TRANSPORT SYSTEM PERMEASE PROTEIN"/>
    <property type="match status" value="1"/>
</dbReference>
<evidence type="ECO:0000256" key="4">
    <source>
        <dbReference type="ARBA" id="ARBA00022475"/>
    </source>
</evidence>
<dbReference type="NCBIfam" id="NF007760">
    <property type="entry name" value="PRK10441.1"/>
    <property type="match status" value="1"/>
</dbReference>
<feature type="transmembrane region" description="Helical" evidence="8">
    <location>
        <begin position="480"/>
        <end position="502"/>
    </location>
</feature>
<reference evidence="9 10" key="1">
    <citation type="submission" date="2018-06" db="EMBL/GenBank/DDBJ databases">
        <authorList>
            <consortium name="Pathogen Informatics"/>
            <person name="Doyle S."/>
        </authorList>
    </citation>
    <scope>NUCLEOTIDE SEQUENCE [LARGE SCALE GENOMIC DNA]</scope>
    <source>
        <strain evidence="9 10">NCTC10786</strain>
    </source>
</reference>
<feature type="transmembrane region" description="Helical" evidence="8">
    <location>
        <begin position="120"/>
        <end position="139"/>
    </location>
</feature>
<proteinExistence type="inferred from homology"/>
<sequence>MSCSVSVARAIAVPGLLLLLILATALSLAIGAKSLPASVVLEAITGTCQSADCTIVLDARLPRTLAGLLAGGALGLAGALMQTLTRNPLADPGILGVNSGASFAIVLGAALFGFSSPQEQLLMAFAGALVASLIVAFTGSQGAGQLSPVRLTLAGVALGAVLEGLSNGIALLNPDVYDQLRFWQAGSLDIRSLQTLKVIVVPVLIAGATALFLSRALNSLSLGSDTATALGSKVARTQLIGLLVITVLCGSATAVVAPSAFIGLMMPHMARWLVGADHRWSLPVTLLATPTLLLFADIIGRLIVPGELRVSVVSAFLRRASAYFPRAAQAARRCRMMHLSRRLIISCLLLVLGCIAVGLWSLRSGAVTLEVSQIINALLGDAPRSITLVVTEWRLPRVLMALLIGAALGVSGAIFQSLMRNPLGSPDVMGFNTGAWSGVLVAMVLFGQNLTAIAMAAMAGGILTSLIVWLLAWRNGIETFRLIIIGIGVRAMLVAFNTWLLLQASLETALSAGLWNAGSLNGLTWAKTWPSAPLIVLMLACAALLVRRLRLLEMGDDSACALGVSVERSRLMMMLVAVVLTAAATALAGPISFIALVAPHIARRLSGTARWGLTQSALCGALLLLAADLCANNCLCLTSFR</sequence>
<dbReference type="Pfam" id="PF01032">
    <property type="entry name" value="FecCD"/>
    <property type="match status" value="2"/>
</dbReference>
<evidence type="ECO:0000256" key="3">
    <source>
        <dbReference type="ARBA" id="ARBA00022448"/>
    </source>
</evidence>
<feature type="transmembrane region" description="Helical" evidence="8">
    <location>
        <begin position="64"/>
        <end position="81"/>
    </location>
</feature>
<feature type="transmembrane region" description="Helical" evidence="8">
    <location>
        <begin position="398"/>
        <end position="416"/>
    </location>
</feature>
<keyword evidence="6 8" id="KW-1133">Transmembrane helix</keyword>
<dbReference type="SUPFAM" id="SSF81345">
    <property type="entry name" value="ABC transporter involved in vitamin B12 uptake, BtuC"/>
    <property type="match status" value="2"/>
</dbReference>
<name>A0A2X2VC44_CITKO</name>
<evidence type="ECO:0000313" key="9">
    <source>
        <dbReference type="EMBL" id="SQB21285.1"/>
    </source>
</evidence>
<keyword evidence="7 8" id="KW-0472">Membrane</keyword>
<evidence type="ECO:0000256" key="1">
    <source>
        <dbReference type="ARBA" id="ARBA00004651"/>
    </source>
</evidence>
<feature type="transmembrane region" description="Helical" evidence="8">
    <location>
        <begin position="284"/>
        <end position="304"/>
    </location>
</feature>
<feature type="transmembrane region" description="Helical" evidence="8">
    <location>
        <begin position="343"/>
        <end position="362"/>
    </location>
</feature>
<dbReference type="FunFam" id="1.10.3470.10:FF:000001">
    <property type="entry name" value="Vitamin B12 ABC transporter permease BtuC"/>
    <property type="match status" value="2"/>
</dbReference>
<evidence type="ECO:0000256" key="8">
    <source>
        <dbReference type="SAM" id="Phobius"/>
    </source>
</evidence>
<dbReference type="AlphaFoldDB" id="A0A2X2VC44"/>
<evidence type="ECO:0000313" key="10">
    <source>
        <dbReference type="Proteomes" id="UP000251584"/>
    </source>
</evidence>
<dbReference type="GO" id="GO:0005886">
    <property type="term" value="C:plasma membrane"/>
    <property type="evidence" value="ECO:0007669"/>
    <property type="project" value="UniProtKB-SubCell"/>
</dbReference>
<dbReference type="Gene3D" id="1.10.3470.10">
    <property type="entry name" value="ABC transporter involved in vitamin B12 uptake, BtuC"/>
    <property type="match status" value="2"/>
</dbReference>
<feature type="transmembrane region" description="Helical" evidence="8">
    <location>
        <begin position="452"/>
        <end position="473"/>
    </location>
</feature>
<evidence type="ECO:0000256" key="2">
    <source>
        <dbReference type="ARBA" id="ARBA00007935"/>
    </source>
</evidence>
<dbReference type="GO" id="GO:0022857">
    <property type="term" value="F:transmembrane transporter activity"/>
    <property type="evidence" value="ECO:0007669"/>
    <property type="project" value="InterPro"/>
</dbReference>
<protein>
    <submittedName>
        <fullName evidence="9">Iron-enterobactin transporter membrane protein</fullName>
    </submittedName>
</protein>
<accession>A0A2X2VC44</accession>
<dbReference type="Proteomes" id="UP000251584">
    <property type="component" value="Unassembled WGS sequence"/>
</dbReference>
<feature type="transmembrane region" description="Helical" evidence="8">
    <location>
        <begin position="239"/>
        <end position="264"/>
    </location>
</feature>
<keyword evidence="3" id="KW-0813">Transport</keyword>